<keyword evidence="3" id="KW-1185">Reference proteome</keyword>
<organism evidence="2 3">
    <name type="scientific">Dispira parvispora</name>
    <dbReference type="NCBI Taxonomy" id="1520584"/>
    <lineage>
        <taxon>Eukaryota</taxon>
        <taxon>Fungi</taxon>
        <taxon>Fungi incertae sedis</taxon>
        <taxon>Zoopagomycota</taxon>
        <taxon>Kickxellomycotina</taxon>
        <taxon>Dimargaritomycetes</taxon>
        <taxon>Dimargaritales</taxon>
        <taxon>Dimargaritaceae</taxon>
        <taxon>Dispira</taxon>
    </lineage>
</organism>
<dbReference type="GO" id="GO:0006368">
    <property type="term" value="P:transcription elongation by RNA polymerase II"/>
    <property type="evidence" value="ECO:0007669"/>
    <property type="project" value="InterPro"/>
</dbReference>
<evidence type="ECO:0008006" key="4">
    <source>
        <dbReference type="Google" id="ProtNLM"/>
    </source>
</evidence>
<gene>
    <name evidence="2" type="ORF">IWQ62_000359</name>
</gene>
<dbReference type="Proteomes" id="UP001150925">
    <property type="component" value="Unassembled WGS sequence"/>
</dbReference>
<dbReference type="PANTHER" id="PTHR15141:SF76">
    <property type="entry name" value="TRANSCRIPTION ELONGATION FACTOR B POLYPEPTIDE 3"/>
    <property type="match status" value="1"/>
</dbReference>
<feature type="region of interest" description="Disordered" evidence="1">
    <location>
        <begin position="185"/>
        <end position="294"/>
    </location>
</feature>
<accession>A0A9W8AUX2</accession>
<sequence length="294" mass="33448">MRMEGQGRIRSNTIRNDPSVGVPSLEQFCVRTLVRNLDYLTEVGDVPLRLLEPVLKHCTGTQLQRLELHNPHFKAHTDDYWKHLCETYFPPEALGNTADIRKDDHSTWRDHFRWCEEEKARKVERAAARVRGAYQTEAQQRKTRQLVVTSLSPQVLKSGLGINKFRVEKSTSKRQMTAMQRIYHQARATSSRIHAARPSRRSDISYASTPPGRHTAPSPPANPHKIHQNRRFPPAEKDRPKSPLGAKHHPKSPASNPAFGFFLQIDPKLAAAHAKNPERLGGPPRNHSAHIPRT</sequence>
<dbReference type="Pfam" id="PF06881">
    <property type="entry name" value="Elongin_A"/>
    <property type="match status" value="1"/>
</dbReference>
<evidence type="ECO:0000313" key="3">
    <source>
        <dbReference type="Proteomes" id="UP001150925"/>
    </source>
</evidence>
<dbReference type="OrthoDB" id="5596877at2759"/>
<dbReference type="EMBL" id="JANBPY010000019">
    <property type="protein sequence ID" value="KAJ1969836.1"/>
    <property type="molecule type" value="Genomic_DNA"/>
</dbReference>
<dbReference type="GO" id="GO:0070449">
    <property type="term" value="C:elongin complex"/>
    <property type="evidence" value="ECO:0007669"/>
    <property type="project" value="InterPro"/>
</dbReference>
<evidence type="ECO:0000313" key="2">
    <source>
        <dbReference type="EMBL" id="KAJ1969836.1"/>
    </source>
</evidence>
<dbReference type="InterPro" id="IPR051870">
    <property type="entry name" value="Elongin-A_domain"/>
</dbReference>
<evidence type="ECO:0000256" key="1">
    <source>
        <dbReference type="SAM" id="MobiDB-lite"/>
    </source>
</evidence>
<dbReference type="Gene3D" id="6.10.250.3180">
    <property type="match status" value="1"/>
</dbReference>
<proteinExistence type="predicted"/>
<reference evidence="2" key="1">
    <citation type="submission" date="2022-07" db="EMBL/GenBank/DDBJ databases">
        <title>Phylogenomic reconstructions and comparative analyses of Kickxellomycotina fungi.</title>
        <authorList>
            <person name="Reynolds N.K."/>
            <person name="Stajich J.E."/>
            <person name="Barry K."/>
            <person name="Grigoriev I.V."/>
            <person name="Crous P."/>
            <person name="Smith M.E."/>
        </authorList>
    </citation>
    <scope>NUCLEOTIDE SEQUENCE</scope>
    <source>
        <strain evidence="2">RSA 1196</strain>
    </source>
</reference>
<dbReference type="InterPro" id="IPR010684">
    <property type="entry name" value="RNA_pol_II_trans_fac_SIII_A"/>
</dbReference>
<dbReference type="AlphaFoldDB" id="A0A9W8AUX2"/>
<protein>
    <recommendedName>
        <fullName evidence="4">Elongin-A</fullName>
    </recommendedName>
</protein>
<comment type="caution">
    <text evidence="2">The sequence shown here is derived from an EMBL/GenBank/DDBJ whole genome shotgun (WGS) entry which is preliminary data.</text>
</comment>
<dbReference type="PANTHER" id="PTHR15141">
    <property type="entry name" value="TRANSCRIPTION ELONGATION FACTOR B POLYPEPTIDE 3"/>
    <property type="match status" value="1"/>
</dbReference>
<name>A0A9W8AUX2_9FUNG</name>